<organism evidence="3 4">
    <name type="scientific">Rhynchosporium agropyri</name>
    <dbReference type="NCBI Taxonomy" id="914238"/>
    <lineage>
        <taxon>Eukaryota</taxon>
        <taxon>Fungi</taxon>
        <taxon>Dikarya</taxon>
        <taxon>Ascomycota</taxon>
        <taxon>Pezizomycotina</taxon>
        <taxon>Leotiomycetes</taxon>
        <taxon>Helotiales</taxon>
        <taxon>Ploettnerulaceae</taxon>
        <taxon>Rhynchosporium</taxon>
    </lineage>
</organism>
<dbReference type="CDD" id="cd08681">
    <property type="entry name" value="C2_fungal_Inn1p-like"/>
    <property type="match status" value="1"/>
</dbReference>
<dbReference type="PROSITE" id="PS50004">
    <property type="entry name" value="C2"/>
    <property type="match status" value="1"/>
</dbReference>
<dbReference type="Pfam" id="PF00168">
    <property type="entry name" value="C2"/>
    <property type="match status" value="1"/>
</dbReference>
<feature type="compositionally biased region" description="Low complexity" evidence="1">
    <location>
        <begin position="532"/>
        <end position="550"/>
    </location>
</feature>
<dbReference type="InterPro" id="IPR037791">
    <property type="entry name" value="C2_fungal_Inn1"/>
</dbReference>
<dbReference type="AlphaFoldDB" id="A0A1E1KRW6"/>
<proteinExistence type="predicted"/>
<evidence type="ECO:0000259" key="2">
    <source>
        <dbReference type="PROSITE" id="PS50004"/>
    </source>
</evidence>
<feature type="compositionally biased region" description="Polar residues" evidence="1">
    <location>
        <begin position="849"/>
        <end position="861"/>
    </location>
</feature>
<dbReference type="InterPro" id="IPR052981">
    <property type="entry name" value="Ingression_C2_domain"/>
</dbReference>
<feature type="domain" description="C2" evidence="2">
    <location>
        <begin position="10"/>
        <end position="131"/>
    </location>
</feature>
<dbReference type="InterPro" id="IPR035892">
    <property type="entry name" value="C2_domain_sf"/>
</dbReference>
<dbReference type="Gene3D" id="2.60.40.150">
    <property type="entry name" value="C2 domain"/>
    <property type="match status" value="1"/>
</dbReference>
<feature type="compositionally biased region" description="Basic and acidic residues" evidence="1">
    <location>
        <begin position="788"/>
        <end position="798"/>
    </location>
</feature>
<dbReference type="Proteomes" id="UP000178912">
    <property type="component" value="Unassembled WGS sequence"/>
</dbReference>
<feature type="compositionally biased region" description="Polar residues" evidence="1">
    <location>
        <begin position="668"/>
        <end position="677"/>
    </location>
</feature>
<accession>A0A1E1KRW6</accession>
<feature type="compositionally biased region" description="Polar residues" evidence="1">
    <location>
        <begin position="249"/>
        <end position="259"/>
    </location>
</feature>
<feature type="region of interest" description="Disordered" evidence="1">
    <location>
        <begin position="707"/>
        <end position="749"/>
    </location>
</feature>
<feature type="compositionally biased region" description="Pro residues" evidence="1">
    <location>
        <begin position="385"/>
        <end position="397"/>
    </location>
</feature>
<name>A0A1E1KRW6_9HELO</name>
<dbReference type="PANTHER" id="PTHR47052">
    <property type="entry name" value="CONSERVED SERINE PROLINE-RICH PROTEIN (AFU_ORTHOLOGUE AFUA_2G01790)"/>
    <property type="match status" value="1"/>
</dbReference>
<feature type="compositionally biased region" description="Polar residues" evidence="1">
    <location>
        <begin position="468"/>
        <end position="477"/>
    </location>
</feature>
<feature type="region of interest" description="Disordered" evidence="1">
    <location>
        <begin position="156"/>
        <end position="627"/>
    </location>
</feature>
<feature type="region of interest" description="Disordered" evidence="1">
    <location>
        <begin position="788"/>
        <end position="807"/>
    </location>
</feature>
<dbReference type="SUPFAM" id="SSF49562">
    <property type="entry name" value="C2 domain (Calcium/lipid-binding domain, CaLB)"/>
    <property type="match status" value="1"/>
</dbReference>
<gene>
    <name evidence="3" type="ORF">RAG0_08663</name>
</gene>
<reference evidence="4" key="1">
    <citation type="submission" date="2016-03" db="EMBL/GenBank/DDBJ databases">
        <authorList>
            <person name="Guldener U."/>
        </authorList>
    </citation>
    <scope>NUCLEOTIDE SEQUENCE [LARGE SCALE GENOMIC DNA]</scope>
    <source>
        <strain evidence="4">04CH-RAC-A.6.1</strain>
    </source>
</reference>
<dbReference type="SMART" id="SM00239">
    <property type="entry name" value="C2"/>
    <property type="match status" value="1"/>
</dbReference>
<dbReference type="OrthoDB" id="270970at2759"/>
<dbReference type="EMBL" id="FJUX01000047">
    <property type="protein sequence ID" value="CZT00748.1"/>
    <property type="molecule type" value="Genomic_DNA"/>
</dbReference>
<sequence>MASKTKLNGLNGAHTAGIFSDMTVDGPEIGTLVLIVDRAKNLPNRKTIGKQDPYCAARLGKEAKKTDTDRRGGQTPRWDQELRYTVHDSPDYYQLKVSVFNDDKKTDLIGETWVDLKEVVVPGGGQNDLWHNLSCKGKYAGEIRIEITYYDTRPKQEKAEKIRPAATNGVDDGSRESLKGPRQPKAAVKRRPLPSDPITGAPASPITVPDHVQTPPNGYPPSPTAASDHTHTPPRGYQNVPGGIPDHIQTPQRGYQTPPSAIPEHIQPPQRGYQSPKYVPNQSPLQSMEYATAPANYSPSQGYDSSSNSHMNGYSQSPGNFTSTPPIQPPQENRYDPVPRNDYSQSNSTEHFRGGEDSTDFRDLYSSRQQQSPYELPQQGDFGSPPSPGGPPPPPPAHRTRTRSHVSPRPIETQGSYGFSQESRSPNQYVTSPQEVYQRPVPVHPQSNSYQAYSPDKAQEQSRRSAYGSYQQSPSRHQSYDPRYNGDYGAMQPTVEDAPPSPGGSYSVLRNGSRVSQQDERRYDQIPSPAPLNLSGRGSAASGRNSISNSTTPTHQYSNTSMGYPANDSRSSFSRSQTDMSVNSRPYNSMQSQDGTRPQMGGSPSYQQPRGRSEEQTGMANYALPPVPATLVPGMDPMIAQEIQERIYDEKRASYNQGAGNSARERYQNSPQHQQNKPRLLSYHEDETAFVPAAAAYDDRQNRFSTATVPVVKPRAISPDPRAPMRKSVSPSPRPSDDTRRLSGVPFGPDSYNALNPSLVGSVSTPALSAAYDTKIIDPNAKIITHDGREIDPSDHIPESNYAPLLEQKGPKYASQLPDRNYRPPPTAPQLVSATGRRPLRQAGRPHSMATSSPIYMNNTPPYDPVTPTGRNRLQKKANRMSAHPAQNSSPLAPISPFQDNNYAQRSRPRSHSTDPQSYENFPPGYGGSPGYRGSAGPPPVPAKVPMGMNGHPPSQASGGDAWALLEEMKSIDLGHGRARRRGY</sequence>
<keyword evidence="4" id="KW-1185">Reference proteome</keyword>
<feature type="compositionally biased region" description="Polar residues" evidence="1">
    <location>
        <begin position="413"/>
        <end position="435"/>
    </location>
</feature>
<evidence type="ECO:0000256" key="1">
    <source>
        <dbReference type="SAM" id="MobiDB-lite"/>
    </source>
</evidence>
<feature type="region of interest" description="Disordered" evidence="1">
    <location>
        <begin position="814"/>
        <end position="960"/>
    </location>
</feature>
<feature type="compositionally biased region" description="Polar residues" evidence="1">
    <location>
        <begin position="295"/>
        <end position="325"/>
    </location>
</feature>
<evidence type="ECO:0000313" key="4">
    <source>
        <dbReference type="Proteomes" id="UP000178912"/>
    </source>
</evidence>
<feature type="compositionally biased region" description="Basic and acidic residues" evidence="1">
    <location>
        <begin position="350"/>
        <end position="365"/>
    </location>
</feature>
<dbReference type="InterPro" id="IPR000008">
    <property type="entry name" value="C2_dom"/>
</dbReference>
<feature type="region of interest" description="Disordered" evidence="1">
    <location>
        <begin position="650"/>
        <end position="677"/>
    </location>
</feature>
<evidence type="ECO:0000313" key="3">
    <source>
        <dbReference type="EMBL" id="CZT00748.1"/>
    </source>
</evidence>
<dbReference type="PANTHER" id="PTHR47052:SF3">
    <property type="entry name" value="INGRESSION PROTEIN 1"/>
    <property type="match status" value="1"/>
</dbReference>
<feature type="compositionally biased region" description="Polar residues" evidence="1">
    <location>
        <begin position="551"/>
        <end position="610"/>
    </location>
</feature>
<protein>
    <submittedName>
        <fullName evidence="3">Related to calcineurin temperature suppressor Cts1</fullName>
    </submittedName>
</protein>